<dbReference type="InterPro" id="IPR006202">
    <property type="entry name" value="Neur_chan_lig-bd"/>
</dbReference>
<organism evidence="6">
    <name type="scientific">Protohermes xanthodes</name>
    <dbReference type="NCBI Taxonomy" id="1452977"/>
    <lineage>
        <taxon>Eukaryota</taxon>
        <taxon>Metazoa</taxon>
        <taxon>Ecdysozoa</taxon>
        <taxon>Arthropoda</taxon>
        <taxon>Hexapoda</taxon>
        <taxon>Insecta</taxon>
        <taxon>Pterygota</taxon>
        <taxon>Neoptera</taxon>
        <taxon>Endopterygota</taxon>
        <taxon>Megaloptera</taxon>
        <taxon>Corydalidae</taxon>
        <taxon>Corydalinae</taxon>
        <taxon>Protohermes</taxon>
    </lineage>
</organism>
<reference evidence="6" key="2">
    <citation type="submission" date="2024-01" db="EMBL/GenBank/DDBJ databases">
        <authorList>
            <person name="Huang X."/>
        </authorList>
    </citation>
    <scope>NUCLEOTIDE SEQUENCE</scope>
</reference>
<dbReference type="InterPro" id="IPR036719">
    <property type="entry name" value="Neuro-gated_channel_TM_sf"/>
</dbReference>
<dbReference type="Gene3D" id="1.20.58.390">
    <property type="entry name" value="Neurotransmitter-gated ion-channel transmembrane domain"/>
    <property type="match status" value="1"/>
</dbReference>
<evidence type="ECO:0000256" key="1">
    <source>
        <dbReference type="ARBA" id="ARBA00004141"/>
    </source>
</evidence>
<feature type="transmembrane region" description="Helical" evidence="2">
    <location>
        <begin position="418"/>
        <end position="441"/>
    </location>
</feature>
<keyword evidence="3" id="KW-0732">Signal</keyword>
<dbReference type="SUPFAM" id="SSF90112">
    <property type="entry name" value="Neurotransmitter-gated ion-channel transmembrane pore"/>
    <property type="match status" value="1"/>
</dbReference>
<feature type="chain" id="PRO_5043627070" evidence="3">
    <location>
        <begin position="19"/>
        <end position="584"/>
    </location>
</feature>
<feature type="domain" description="Neurotransmitter-gated ion-channel ligand-binding" evidence="4">
    <location>
        <begin position="203"/>
        <end position="415"/>
    </location>
</feature>
<feature type="transmembrane region" description="Helical" evidence="2">
    <location>
        <begin position="486"/>
        <end position="504"/>
    </location>
</feature>
<keyword evidence="2" id="KW-1133">Transmembrane helix</keyword>
<feature type="transmembrane region" description="Helical" evidence="2">
    <location>
        <begin position="448"/>
        <end position="466"/>
    </location>
</feature>
<feature type="domain" description="Farnesoic acid O-methyl transferase" evidence="5">
    <location>
        <begin position="37"/>
        <end position="178"/>
    </location>
</feature>
<dbReference type="Pfam" id="PF12248">
    <property type="entry name" value="Methyltransf_FA"/>
    <property type="match status" value="1"/>
</dbReference>
<dbReference type="GO" id="GO:0005230">
    <property type="term" value="F:extracellular ligand-gated monoatomic ion channel activity"/>
    <property type="evidence" value="ECO:0007669"/>
    <property type="project" value="InterPro"/>
</dbReference>
<comment type="subcellular location">
    <subcellularLocation>
        <location evidence="1">Membrane</location>
        <topology evidence="1">Multi-pass membrane protein</topology>
    </subcellularLocation>
</comment>
<protein>
    <submittedName>
        <fullName evidence="6">Nicotinic acetylcholine receptor beta2</fullName>
    </submittedName>
</protein>
<dbReference type="InterPro" id="IPR022041">
    <property type="entry name" value="Methyltransf_FA"/>
</dbReference>
<sequence length="584" mass="66501">MEYLILLLFTCVLITTDAIKNTTKSDFSTCKEYISKGYVYKQYYEIKNLFHSAGYIVDLHFSVQSSHDAHILLTPATDLDKKEPVYEIVLGAGRNTFSDLRRLRGKGTKGTSRTAGLLSIFEMRSFWLHISTEGLIEVGREGEDLAFLSWKDVSPLPVRFLSFSSWPGVEAKWLFDCKPINKSTEQMSESYLNQVEKPLTQIEQLRKQLLTNYDPYIVPETDGLTYVFLAFTCEHVHFDEKKSLLSISGKFDLQWQDEKMVWNSSEFDDITSLVLSHREIWMPTDLFLFNSADTGGDILQASSMKIEQSGYASWSPKTNMKIWCLTKNIKYWPYNDYDCELSLGFWTQQNLIRLFPASRAKLSTHIVSSGWDITHFTTGNTALDLPWIKEQSIDYSDEVDNYTTAITIYMKLTRRRSLYTVICFSIQFITSFLLLLIFCVSPTGNLKITLSCLIIVLLTGSLLALTKHAPSHPIYVPGLINTCQQMIIATAVALTISIIVICLSRNSCNKPLPSVVCNILSHHSIQTILLLPKSKGCNDYGKLNSSSEKTAEIQEMWIALGTAIDRLFFIIYTIFISILFSIHY</sequence>
<keyword evidence="2" id="KW-0472">Membrane</keyword>
<name>A0AAU6PBK1_9NEOP</name>
<reference evidence="6" key="1">
    <citation type="journal article" date="2024" name="Pestic. Biochem. Physiol.">
        <title>De novo transcriptome analysis of Protohermes xanthodes Navas (Megaloptera: Corydalidae) reveling the effects of sublethal chlorpyrifos on the expression of cholinergic neuronal genes.</title>
        <authorList>
            <person name="Yang J."/>
            <person name="Wen X."/>
            <person name="Zou J."/>
            <person name="Huang X."/>
            <person name="Wu T."/>
            <person name="Huang X."/>
        </authorList>
    </citation>
    <scope>NUCLEOTIDE SEQUENCE</scope>
</reference>
<dbReference type="AlphaFoldDB" id="A0AAU6PBK1"/>
<dbReference type="SUPFAM" id="SSF63712">
    <property type="entry name" value="Nicotinic receptor ligand binding domain-like"/>
    <property type="match status" value="1"/>
</dbReference>
<proteinExistence type="evidence at transcript level"/>
<dbReference type="Gene3D" id="2.70.170.10">
    <property type="entry name" value="Neurotransmitter-gated ion-channel ligand-binding domain"/>
    <property type="match status" value="1"/>
</dbReference>
<keyword evidence="6" id="KW-0675">Receptor</keyword>
<dbReference type="InterPro" id="IPR038050">
    <property type="entry name" value="Neuro_actylchol_rec"/>
</dbReference>
<accession>A0AAU6PBK1</accession>
<evidence type="ECO:0000313" key="6">
    <source>
        <dbReference type="EMBL" id="WXH59960.1"/>
    </source>
</evidence>
<dbReference type="Pfam" id="PF02931">
    <property type="entry name" value="Neur_chan_LBD"/>
    <property type="match status" value="1"/>
</dbReference>
<dbReference type="GO" id="GO:0016020">
    <property type="term" value="C:membrane"/>
    <property type="evidence" value="ECO:0007669"/>
    <property type="project" value="UniProtKB-SubCell"/>
</dbReference>
<evidence type="ECO:0000259" key="4">
    <source>
        <dbReference type="Pfam" id="PF02931"/>
    </source>
</evidence>
<dbReference type="PANTHER" id="PTHR36695:SF12">
    <property type="entry name" value="AGAP008648-PA"/>
    <property type="match status" value="1"/>
</dbReference>
<evidence type="ECO:0000259" key="5">
    <source>
        <dbReference type="Pfam" id="PF12248"/>
    </source>
</evidence>
<dbReference type="InterPro" id="IPR036734">
    <property type="entry name" value="Neur_chan_lig-bd_sf"/>
</dbReference>
<dbReference type="CDD" id="cd18989">
    <property type="entry name" value="LGIC_ECD_cation"/>
    <property type="match status" value="1"/>
</dbReference>
<keyword evidence="2" id="KW-0812">Transmembrane</keyword>
<dbReference type="PANTHER" id="PTHR36695">
    <property type="entry name" value="AGAP008648-PA"/>
    <property type="match status" value="1"/>
</dbReference>
<evidence type="ECO:0000256" key="2">
    <source>
        <dbReference type="SAM" id="Phobius"/>
    </source>
</evidence>
<dbReference type="EMBL" id="PP239126">
    <property type="protein sequence ID" value="WXH59960.1"/>
    <property type="molecule type" value="mRNA"/>
</dbReference>
<feature type="signal peptide" evidence="3">
    <location>
        <begin position="1"/>
        <end position="18"/>
    </location>
</feature>
<evidence type="ECO:0000256" key="3">
    <source>
        <dbReference type="SAM" id="SignalP"/>
    </source>
</evidence>
<feature type="transmembrane region" description="Helical" evidence="2">
    <location>
        <begin position="557"/>
        <end position="582"/>
    </location>
</feature>